<protein>
    <recommendedName>
        <fullName evidence="2">Gfo/Idh/MocA-like oxidoreductase N-terminal domain-containing protein</fullName>
    </recommendedName>
</protein>
<dbReference type="SUPFAM" id="SSF51735">
    <property type="entry name" value="NAD(P)-binding Rossmann-fold domains"/>
    <property type="match status" value="1"/>
</dbReference>
<dbReference type="Gene3D" id="3.30.360.10">
    <property type="entry name" value="Dihydrodipicolinate Reductase, domain 2"/>
    <property type="match status" value="1"/>
</dbReference>
<dbReference type="PANTHER" id="PTHR42840">
    <property type="entry name" value="NAD(P)-BINDING ROSSMANN-FOLD SUPERFAMILY PROTEIN-RELATED"/>
    <property type="match status" value="1"/>
</dbReference>
<proteinExistence type="predicted"/>
<dbReference type="OrthoDB" id="2127032at2759"/>
<dbReference type="Gene3D" id="3.40.50.720">
    <property type="entry name" value="NAD(P)-binding Rossmann-like Domain"/>
    <property type="match status" value="1"/>
</dbReference>
<gene>
    <name evidence="3" type="ORF">EVG20_g4904</name>
</gene>
<evidence type="ECO:0000313" key="4">
    <source>
        <dbReference type="Proteomes" id="UP000298327"/>
    </source>
</evidence>
<keyword evidence="4" id="KW-1185">Reference proteome</keyword>
<dbReference type="GO" id="GO:0016491">
    <property type="term" value="F:oxidoreductase activity"/>
    <property type="evidence" value="ECO:0007669"/>
    <property type="project" value="TreeGrafter"/>
</dbReference>
<dbReference type="EMBL" id="SEOQ01000270">
    <property type="protein sequence ID" value="TFY66189.1"/>
    <property type="molecule type" value="Genomic_DNA"/>
</dbReference>
<dbReference type="STRING" id="205917.A0A4Y9YYI1"/>
<dbReference type="InterPro" id="IPR000683">
    <property type="entry name" value="Gfo/Idh/MocA-like_OxRdtase_N"/>
</dbReference>
<accession>A0A4Y9YYI1</accession>
<dbReference type="AlphaFoldDB" id="A0A4Y9YYI1"/>
<name>A0A4Y9YYI1_9AGAM</name>
<dbReference type="SUPFAM" id="SSF55347">
    <property type="entry name" value="Glyceraldehyde-3-phosphate dehydrogenase-like, C-terminal domain"/>
    <property type="match status" value="1"/>
</dbReference>
<dbReference type="GO" id="GO:0005737">
    <property type="term" value="C:cytoplasm"/>
    <property type="evidence" value="ECO:0007669"/>
    <property type="project" value="TreeGrafter"/>
</dbReference>
<evidence type="ECO:0000256" key="1">
    <source>
        <dbReference type="SAM" id="MobiDB-lite"/>
    </source>
</evidence>
<dbReference type="FunFam" id="3.30.360.10:FF:000030">
    <property type="entry name" value="NAD binding Rossmann fold oxidoreductase"/>
    <property type="match status" value="1"/>
</dbReference>
<feature type="domain" description="Gfo/Idh/MocA-like oxidoreductase N-terminal" evidence="2">
    <location>
        <begin position="242"/>
        <end position="331"/>
    </location>
</feature>
<dbReference type="GO" id="GO:0006740">
    <property type="term" value="P:NADPH regeneration"/>
    <property type="evidence" value="ECO:0007669"/>
    <property type="project" value="TreeGrafter"/>
</dbReference>
<feature type="region of interest" description="Disordered" evidence="1">
    <location>
        <begin position="1"/>
        <end position="23"/>
    </location>
</feature>
<dbReference type="Pfam" id="PF01408">
    <property type="entry name" value="GFO_IDH_MocA"/>
    <property type="match status" value="1"/>
</dbReference>
<comment type="caution">
    <text evidence="3">The sequence shown here is derived from an EMBL/GenBank/DDBJ whole genome shotgun (WGS) entry which is preliminary data.</text>
</comment>
<dbReference type="PANTHER" id="PTHR42840:SF6">
    <property type="entry name" value="BINDING ROSSMANN FOLD OXIDOREDUCTASE, PUTATIVE (AFU_ORTHOLOGUE AFUA_3G11930)-RELATED"/>
    <property type="match status" value="1"/>
</dbReference>
<feature type="compositionally biased region" description="Polar residues" evidence="1">
    <location>
        <begin position="11"/>
        <end position="23"/>
    </location>
</feature>
<dbReference type="GO" id="GO:0000166">
    <property type="term" value="F:nucleotide binding"/>
    <property type="evidence" value="ECO:0007669"/>
    <property type="project" value="InterPro"/>
</dbReference>
<reference evidence="3 4" key="1">
    <citation type="submission" date="2019-02" db="EMBL/GenBank/DDBJ databases">
        <title>Genome sequencing of the rare red list fungi Dentipellis fragilis.</title>
        <authorList>
            <person name="Buettner E."/>
            <person name="Kellner H."/>
        </authorList>
    </citation>
    <scope>NUCLEOTIDE SEQUENCE [LARGE SCALE GENOMIC DNA]</scope>
    <source>
        <strain evidence="3 4">DSM 105465</strain>
    </source>
</reference>
<evidence type="ECO:0000313" key="3">
    <source>
        <dbReference type="EMBL" id="TFY66189.1"/>
    </source>
</evidence>
<sequence length="576" mass="63054">MSRLQHLSHYDPTQNFPSTQISKGLTFSRTAQASRTSISAFRSPSPDGTGHYGAPRTLHFPKLLHVPSFAKKARVDYETGTPSVYNELHVVPKNVAKPGLRKKCIVGGGREWGPGLLGMWNGTSSDGKAQFPLCIDFTSLVLSAVLKPVALDGPGERRMMMTWSPRAGVNMSNDLAKLNVLMCGTGEYTTGWTGSGASKSDKKIGVVGLTLFDLRRLGKVAELGMVGVNGGKFPAIREHLAANIAGVYKDMDVSFNGYPEEGKVDPEAYKTAIDKLSPGDAVIIFTPDSTHYPIARYAIEHKLHVLVTKPATQLLSHHLDLIALAKEHNVVDARARAATLGEFNFFNAWMSQPKSQLETFRAWAGKDSDISYYLSSHHIDICCWILQDRAIPTRVVASAATGIATGEPYNCVPETEDTITLLVDWQSIKSPRHKGTAVYTASWTAPLKAGVHSAQHWYYMGEKGDINVDQAHRGYDVTVDDTGKAWYNPFYMKYSPSESGHFDGQRGYGYISIEKFIDAARSVNAGQAQPGDFDGHGLPTIQNTVLTTAILNAGRISLDEKRPVGIRKDGEQWVLE</sequence>
<organism evidence="3 4">
    <name type="scientific">Dentipellis fragilis</name>
    <dbReference type="NCBI Taxonomy" id="205917"/>
    <lineage>
        <taxon>Eukaryota</taxon>
        <taxon>Fungi</taxon>
        <taxon>Dikarya</taxon>
        <taxon>Basidiomycota</taxon>
        <taxon>Agaricomycotina</taxon>
        <taxon>Agaricomycetes</taxon>
        <taxon>Russulales</taxon>
        <taxon>Hericiaceae</taxon>
        <taxon>Dentipellis</taxon>
    </lineage>
</organism>
<evidence type="ECO:0000259" key="2">
    <source>
        <dbReference type="Pfam" id="PF01408"/>
    </source>
</evidence>
<dbReference type="Proteomes" id="UP000298327">
    <property type="component" value="Unassembled WGS sequence"/>
</dbReference>
<dbReference type="InterPro" id="IPR036291">
    <property type="entry name" value="NAD(P)-bd_dom_sf"/>
</dbReference>